<accession>A0AAT9HK58</accession>
<evidence type="ECO:0000256" key="4">
    <source>
        <dbReference type="ARBA" id="ARBA00022989"/>
    </source>
</evidence>
<organism evidence="8">
    <name type="scientific">Streptomyces haneummycinicus</name>
    <dbReference type="NCBI Taxonomy" id="3074435"/>
    <lineage>
        <taxon>Bacteria</taxon>
        <taxon>Bacillati</taxon>
        <taxon>Actinomycetota</taxon>
        <taxon>Actinomycetes</taxon>
        <taxon>Kitasatosporales</taxon>
        <taxon>Streptomycetaceae</taxon>
        <taxon>Streptomyces</taxon>
    </lineage>
</organism>
<sequence length="141" mass="14596">MVTVGEVAVLAVVAAALVPLATHSRGSLLFVIYPLLIWAALRFQLAGSVVCALFASVMATIAATDGEGPFRNLTEVEVLGNLQAFNGALALTALLLSAVITEQQNTRRSVERACQELVEVLEHLTAGSRLARPSAVAAGGG</sequence>
<reference evidence="8" key="1">
    <citation type="submission" date="2024-06" db="EMBL/GenBank/DDBJ databases">
        <authorList>
            <consortium name="consrtm"/>
            <person name="Uemura M."/>
            <person name="Terahara T."/>
        </authorList>
    </citation>
    <scope>NUCLEOTIDE SEQUENCE</scope>
    <source>
        <strain evidence="8">KM77-8</strain>
    </source>
</reference>
<keyword evidence="5 6" id="KW-0472">Membrane</keyword>
<evidence type="ECO:0000313" key="8">
    <source>
        <dbReference type="EMBL" id="BFO17800.1"/>
    </source>
</evidence>
<dbReference type="GO" id="GO:0005886">
    <property type="term" value="C:plasma membrane"/>
    <property type="evidence" value="ECO:0007669"/>
    <property type="project" value="UniProtKB-SubCell"/>
</dbReference>
<evidence type="ECO:0000259" key="7">
    <source>
        <dbReference type="Pfam" id="PF05231"/>
    </source>
</evidence>
<evidence type="ECO:0000256" key="6">
    <source>
        <dbReference type="SAM" id="Phobius"/>
    </source>
</evidence>
<name>A0AAT9HK58_9ACTN</name>
<feature type="domain" description="MASE1" evidence="7">
    <location>
        <begin position="10"/>
        <end position="104"/>
    </location>
</feature>
<dbReference type="EMBL" id="AP035768">
    <property type="protein sequence ID" value="BFO17800.1"/>
    <property type="molecule type" value="Genomic_DNA"/>
</dbReference>
<evidence type="ECO:0000256" key="5">
    <source>
        <dbReference type="ARBA" id="ARBA00023136"/>
    </source>
</evidence>
<comment type="subcellular location">
    <subcellularLocation>
        <location evidence="1">Cell membrane</location>
        <topology evidence="1">Multi-pass membrane protein</topology>
    </subcellularLocation>
</comment>
<dbReference type="AlphaFoldDB" id="A0AAT9HK58"/>
<evidence type="ECO:0000256" key="1">
    <source>
        <dbReference type="ARBA" id="ARBA00004651"/>
    </source>
</evidence>
<proteinExistence type="predicted"/>
<feature type="transmembrane region" description="Helical" evidence="6">
    <location>
        <begin position="35"/>
        <end position="62"/>
    </location>
</feature>
<protein>
    <recommendedName>
        <fullName evidence="7">MASE1 domain-containing protein</fullName>
    </recommendedName>
</protein>
<reference evidence="8" key="2">
    <citation type="submission" date="2024-07" db="EMBL/GenBank/DDBJ databases">
        <title>Streptomyces haneummycinica sp. nov., a new antibiotic-producing actinobacterium isolated from marine sediment.</title>
        <authorList>
            <person name="Uemura M."/>
            <person name="Hamada M."/>
            <person name="Hirano S."/>
            <person name="Kobayashi K."/>
            <person name="Ohshiro T."/>
            <person name="Kobayashi T."/>
            <person name="Terahara T."/>
        </authorList>
    </citation>
    <scope>NUCLEOTIDE SEQUENCE</scope>
    <source>
        <strain evidence="8">KM77-8</strain>
    </source>
</reference>
<keyword evidence="4 6" id="KW-1133">Transmembrane helix</keyword>
<evidence type="ECO:0000256" key="2">
    <source>
        <dbReference type="ARBA" id="ARBA00022475"/>
    </source>
</evidence>
<dbReference type="InterPro" id="IPR007895">
    <property type="entry name" value="MASE1"/>
</dbReference>
<dbReference type="Pfam" id="PF05231">
    <property type="entry name" value="MASE1"/>
    <property type="match status" value="1"/>
</dbReference>
<feature type="transmembrane region" description="Helical" evidence="6">
    <location>
        <begin position="82"/>
        <end position="100"/>
    </location>
</feature>
<keyword evidence="3 6" id="KW-0812">Transmembrane</keyword>
<evidence type="ECO:0000256" key="3">
    <source>
        <dbReference type="ARBA" id="ARBA00022692"/>
    </source>
</evidence>
<feature type="transmembrane region" description="Helical" evidence="6">
    <location>
        <begin position="6"/>
        <end position="23"/>
    </location>
</feature>
<keyword evidence="2" id="KW-1003">Cell membrane</keyword>
<gene>
    <name evidence="8" type="ORF">SHKM778_41880</name>
</gene>